<keyword evidence="7" id="KW-1185">Reference proteome</keyword>
<comment type="caution">
    <text evidence="6">The sequence shown here is derived from an EMBL/GenBank/DDBJ whole genome shotgun (WGS) entry which is preliminary data.</text>
</comment>
<dbReference type="InterPro" id="IPR050668">
    <property type="entry name" value="Cytochrome_b5"/>
</dbReference>
<evidence type="ECO:0000256" key="3">
    <source>
        <dbReference type="ARBA" id="ARBA00023004"/>
    </source>
</evidence>
<name>A0A8S1MLP4_PARPR</name>
<evidence type="ECO:0000256" key="2">
    <source>
        <dbReference type="ARBA" id="ARBA00022723"/>
    </source>
</evidence>
<evidence type="ECO:0000313" key="7">
    <source>
        <dbReference type="Proteomes" id="UP000688137"/>
    </source>
</evidence>
<dbReference type="PROSITE" id="PS50255">
    <property type="entry name" value="CYTOCHROME_B5_2"/>
    <property type="match status" value="2"/>
</dbReference>
<keyword evidence="3" id="KW-0408">Iron</keyword>
<evidence type="ECO:0000259" key="5">
    <source>
        <dbReference type="PROSITE" id="PS50255"/>
    </source>
</evidence>
<dbReference type="Proteomes" id="UP000688137">
    <property type="component" value="Unassembled WGS sequence"/>
</dbReference>
<feature type="domain" description="Cytochrome b5 heme-binding" evidence="5">
    <location>
        <begin position="1"/>
        <end position="75"/>
    </location>
</feature>
<dbReference type="SMART" id="SM01117">
    <property type="entry name" value="Cyt-b5"/>
    <property type="match status" value="2"/>
</dbReference>
<evidence type="ECO:0000256" key="4">
    <source>
        <dbReference type="SAM" id="Phobius"/>
    </source>
</evidence>
<keyword evidence="2" id="KW-0479">Metal-binding</keyword>
<keyword evidence="4" id="KW-0472">Membrane</keyword>
<accession>A0A8S1MLP4</accession>
<proteinExistence type="predicted"/>
<dbReference type="GO" id="GO:0016020">
    <property type="term" value="C:membrane"/>
    <property type="evidence" value="ECO:0007669"/>
    <property type="project" value="TreeGrafter"/>
</dbReference>
<evidence type="ECO:0000256" key="1">
    <source>
        <dbReference type="ARBA" id="ARBA00022617"/>
    </source>
</evidence>
<dbReference type="EMBL" id="CAJJDM010000062">
    <property type="protein sequence ID" value="CAD8079331.1"/>
    <property type="molecule type" value="Genomic_DNA"/>
</dbReference>
<keyword evidence="1" id="KW-0349">Heme</keyword>
<dbReference type="PANTHER" id="PTHR19359">
    <property type="entry name" value="CYTOCHROME B5"/>
    <property type="match status" value="1"/>
</dbReference>
<dbReference type="Pfam" id="PF00173">
    <property type="entry name" value="Cyt-b5"/>
    <property type="match status" value="2"/>
</dbReference>
<evidence type="ECO:0000313" key="6">
    <source>
        <dbReference type="EMBL" id="CAD8079331.1"/>
    </source>
</evidence>
<dbReference type="GO" id="GO:0020037">
    <property type="term" value="F:heme binding"/>
    <property type="evidence" value="ECO:0007669"/>
    <property type="project" value="TreeGrafter"/>
</dbReference>
<dbReference type="PANTHER" id="PTHR19359:SF14">
    <property type="entry name" value="CYTOCHROME B5 A"/>
    <property type="match status" value="1"/>
</dbReference>
<dbReference type="OMA" id="YDCTEFA"/>
<feature type="domain" description="Cytochrome b5 heme-binding" evidence="5">
    <location>
        <begin position="84"/>
        <end position="152"/>
    </location>
</feature>
<dbReference type="InterPro" id="IPR001199">
    <property type="entry name" value="Cyt_B5-like_heme/steroid-bd"/>
</dbReference>
<organism evidence="6 7">
    <name type="scientific">Paramecium primaurelia</name>
    <dbReference type="NCBI Taxonomy" id="5886"/>
    <lineage>
        <taxon>Eukaryota</taxon>
        <taxon>Sar</taxon>
        <taxon>Alveolata</taxon>
        <taxon>Ciliophora</taxon>
        <taxon>Intramacronucleata</taxon>
        <taxon>Oligohymenophorea</taxon>
        <taxon>Peniculida</taxon>
        <taxon>Parameciidae</taxon>
        <taxon>Paramecium</taxon>
    </lineage>
</organism>
<gene>
    <name evidence="6" type="ORF">PPRIM_AZ9-3.1.T0610268</name>
</gene>
<protein>
    <recommendedName>
        <fullName evidence="5">Cytochrome b5 heme-binding domain-containing protein</fullName>
    </recommendedName>
</protein>
<dbReference type="GO" id="GO:0046872">
    <property type="term" value="F:metal ion binding"/>
    <property type="evidence" value="ECO:0007669"/>
    <property type="project" value="UniProtKB-KW"/>
</dbReference>
<keyword evidence="4" id="KW-0812">Transmembrane</keyword>
<reference evidence="6" key="1">
    <citation type="submission" date="2021-01" db="EMBL/GenBank/DDBJ databases">
        <authorList>
            <consortium name="Genoscope - CEA"/>
            <person name="William W."/>
        </authorList>
    </citation>
    <scope>NUCLEOTIDE SEQUENCE</scope>
</reference>
<feature type="transmembrane region" description="Helical" evidence="4">
    <location>
        <begin position="163"/>
        <end position="180"/>
    </location>
</feature>
<keyword evidence="4" id="KW-1133">Transmembrane helix</keyword>
<dbReference type="AlphaFoldDB" id="A0A8S1MLP4"/>
<sequence length="181" mass="21476">MDQNYIDKQVKQGKIIVVIKKLVYDLTEFKIRHPGGFKILEKYNGYDVTRQFEVVIRHSEKAKEMMKEFFIGSFQDRKQKVSWEHIRSNQEKLYIVIQNNLYDCTEFADNHPGGKEILLLYKNQNATEAFKRLGHSQEAKEKMDLYKIGELEHKKAEGNSQRWLLFFIGLVIAYIYKSIAY</sequence>